<dbReference type="RefSeq" id="WP_207835901.1">
    <property type="nucleotide sequence ID" value="NZ_CP088282.1"/>
</dbReference>
<name>A0ABS3MPX3_9BRAD</name>
<feature type="compositionally biased region" description="Basic and acidic residues" evidence="1">
    <location>
        <begin position="38"/>
        <end position="47"/>
    </location>
</feature>
<dbReference type="EMBL" id="JAGEPA010000001">
    <property type="protein sequence ID" value="MBO1433508.1"/>
    <property type="molecule type" value="Genomic_DNA"/>
</dbReference>
<dbReference type="SUPFAM" id="SSF56349">
    <property type="entry name" value="DNA breaking-rejoining enzymes"/>
    <property type="match status" value="1"/>
</dbReference>
<protein>
    <recommendedName>
        <fullName evidence="4">Tyr recombinase domain-containing protein</fullName>
    </recommendedName>
</protein>
<organism evidence="2 3">
    <name type="scientific">Bradyrhizobium quebecense</name>
    <dbReference type="NCBI Taxonomy" id="2748629"/>
    <lineage>
        <taxon>Bacteria</taxon>
        <taxon>Pseudomonadati</taxon>
        <taxon>Pseudomonadota</taxon>
        <taxon>Alphaproteobacteria</taxon>
        <taxon>Hyphomicrobiales</taxon>
        <taxon>Nitrobacteraceae</taxon>
        <taxon>Bradyrhizobium</taxon>
    </lineage>
</organism>
<sequence length="278" mass="30823">MAEIDRRYGGDRVEDEGFVDRILLSKSDPRQQVLPSEADSHVRHSDPPKAASRLPQSVPMTDLSKFADDVILHNARDDHWDDKTQRQASISCVQRSTGTYGKSGNDDMIGLSPSCALSLCSAIRRIVGSPATRSIVTLHSLLRSSGTQLRAGLTHSPRSNSLRFAQRIRRSAHGTRAKLPLDQAAAIFGTSPFHSCAGWNALAEPGPDGLNQIFHCAHYFVPILIYYTRCRREELCGLMVDDVILDNGEIPYLHIEKNERRRSLSRSGTSPCMRRCSG</sequence>
<evidence type="ECO:0000313" key="3">
    <source>
        <dbReference type="Proteomes" id="UP000692816"/>
    </source>
</evidence>
<reference evidence="2" key="1">
    <citation type="journal article" date="2021" name="Int. J. Syst. Evol. Microbiol.">
        <title>Bradyrhizobium septentrionale sp. nov. (sv. septentrionale) and Bradyrhizobium quebecense sp. nov. (sv. septentrionale) associated with legumes native to Canada possess rearranged symbiosis genes and numerous insertion sequences.</title>
        <authorList>
            <person name="Bromfield E.S.P."/>
            <person name="Cloutier S."/>
        </authorList>
    </citation>
    <scope>NUCLEOTIDE SEQUENCE</scope>
    <source>
        <strain evidence="2">12S5</strain>
    </source>
</reference>
<evidence type="ECO:0000313" key="2">
    <source>
        <dbReference type="EMBL" id="MBO1433508.1"/>
    </source>
</evidence>
<evidence type="ECO:0000256" key="1">
    <source>
        <dbReference type="SAM" id="MobiDB-lite"/>
    </source>
</evidence>
<accession>A0ABS3MPX3</accession>
<keyword evidence="3" id="KW-1185">Reference proteome</keyword>
<feature type="region of interest" description="Disordered" evidence="1">
    <location>
        <begin position="24"/>
        <end position="58"/>
    </location>
</feature>
<dbReference type="Proteomes" id="UP000692816">
    <property type="component" value="Unassembled WGS sequence"/>
</dbReference>
<evidence type="ECO:0008006" key="4">
    <source>
        <dbReference type="Google" id="ProtNLM"/>
    </source>
</evidence>
<proteinExistence type="predicted"/>
<comment type="caution">
    <text evidence="2">The sequence shown here is derived from an EMBL/GenBank/DDBJ whole genome shotgun (WGS) entry which is preliminary data.</text>
</comment>
<dbReference type="InterPro" id="IPR011010">
    <property type="entry name" value="DNA_brk_join_enz"/>
</dbReference>
<gene>
    <name evidence="2" type="ORF">J4P68_30100</name>
</gene>